<dbReference type="SUPFAM" id="SSF52540">
    <property type="entry name" value="P-loop containing nucleoside triphosphate hydrolases"/>
    <property type="match status" value="1"/>
</dbReference>
<dbReference type="InterPro" id="IPR029030">
    <property type="entry name" value="Caspase-like_dom_sf"/>
</dbReference>
<dbReference type="SUPFAM" id="SSF52129">
    <property type="entry name" value="Caspase-like"/>
    <property type="match status" value="1"/>
</dbReference>
<feature type="compositionally biased region" description="Basic and acidic residues" evidence="1">
    <location>
        <begin position="487"/>
        <end position="498"/>
    </location>
</feature>
<comment type="caution">
    <text evidence="3">The sequence shown here is derived from an EMBL/GenBank/DDBJ whole genome shotgun (WGS) entry which is preliminary data.</text>
</comment>
<dbReference type="InterPro" id="IPR024983">
    <property type="entry name" value="CHAT_dom"/>
</dbReference>
<evidence type="ECO:0000259" key="2">
    <source>
        <dbReference type="Pfam" id="PF12770"/>
    </source>
</evidence>
<organism evidence="3 4">
    <name type="scientific">Acrocarpospora pleiomorpha</name>
    <dbReference type="NCBI Taxonomy" id="90975"/>
    <lineage>
        <taxon>Bacteria</taxon>
        <taxon>Bacillati</taxon>
        <taxon>Actinomycetota</taxon>
        <taxon>Actinomycetes</taxon>
        <taxon>Streptosporangiales</taxon>
        <taxon>Streptosporangiaceae</taxon>
        <taxon>Acrocarpospora</taxon>
    </lineage>
</organism>
<name>A0A5M3XC87_9ACTN</name>
<dbReference type="RefSeq" id="WP_155342969.1">
    <property type="nucleotide sequence ID" value="NZ_BAAAHM010000011.1"/>
</dbReference>
<accession>A0A5M3XC87</accession>
<feature type="region of interest" description="Disordered" evidence="1">
    <location>
        <begin position="475"/>
        <end position="498"/>
    </location>
</feature>
<dbReference type="OrthoDB" id="8253226at2"/>
<evidence type="ECO:0000313" key="4">
    <source>
        <dbReference type="Proteomes" id="UP000377595"/>
    </source>
</evidence>
<proteinExistence type="predicted"/>
<dbReference type="AlphaFoldDB" id="A0A5M3XC87"/>
<feature type="domain" description="CHAT" evidence="2">
    <location>
        <begin position="66"/>
        <end position="325"/>
    </location>
</feature>
<dbReference type="Proteomes" id="UP000377595">
    <property type="component" value="Unassembled WGS sequence"/>
</dbReference>
<dbReference type="Pfam" id="PF12770">
    <property type="entry name" value="CHAT"/>
    <property type="match status" value="1"/>
</dbReference>
<evidence type="ECO:0000256" key="1">
    <source>
        <dbReference type="SAM" id="MobiDB-lite"/>
    </source>
</evidence>
<keyword evidence="4" id="KW-1185">Reference proteome</keyword>
<reference evidence="3 4" key="1">
    <citation type="submission" date="2019-10" db="EMBL/GenBank/DDBJ databases">
        <title>Whole genome shotgun sequence of Acrocarpospora pleiomorpha NBRC 16267.</title>
        <authorList>
            <person name="Ichikawa N."/>
            <person name="Kimura A."/>
            <person name="Kitahashi Y."/>
            <person name="Komaki H."/>
            <person name="Oguchi A."/>
        </authorList>
    </citation>
    <scope>NUCLEOTIDE SEQUENCE [LARGE SCALE GENOMIC DNA]</scope>
    <source>
        <strain evidence="3 4">NBRC 16267</strain>
    </source>
</reference>
<evidence type="ECO:0000313" key="3">
    <source>
        <dbReference type="EMBL" id="GES17799.1"/>
    </source>
</evidence>
<gene>
    <name evidence="3" type="ORF">Aple_006940</name>
</gene>
<dbReference type="EMBL" id="BLAF01000005">
    <property type="protein sequence ID" value="GES17799.1"/>
    <property type="molecule type" value="Genomic_DNA"/>
</dbReference>
<protein>
    <recommendedName>
        <fullName evidence="2">CHAT domain-containing protein</fullName>
    </recommendedName>
</protein>
<sequence length="649" mass="71398">MITSILRVGPVAAGGYPAALHTDRGAASDAWAREPVARCVIPASAALDDARAVLLGAVPDPAARRAVGKSLYDMVAATDVGRAWTDLLQDSPIRTYLDIRPAELRALPWELMTDPDRRHLFLDDDRACVRGDYRPGPVGEFLVPIRLLIVVGNARDPELRAADEVDAIRSALGEQLGEWHIEVLWEPTPNELFDRLEALRPHVFHFVGHGGTDDGLPMLELVTRQGIETLTSEMIDNVLRHGPKMVFLNACRTSYGDPAEAQLSTWAMAGAFEARGADAVLAMQGDIPSPSAVDFAGRVYAALAAGDPLDAAVRRARRALFAARDPAWALPSLLVRREPEHVLPWRLGVARPNAERATRAWNPTVRATIDRTREHWRLWGGPDFDDNGWHALLVGGGEKTGKTSLVRSCVFTWHLRGCQAVYVDVQAINDGKNVSWLDILRELAGTLAECVPDRAAVPVRRFLHRLSYLRRGELPPADLGEPDPGEVDPKDRRRWDPAHEGEPELRARLFTATRALLAEVAGGQRLVIALDHVAAALALELTAFLVPGLLVPIAEGQVPGVRVIVAEQTAITSGLLGDFARLAESLEVERFPQAQAIQIFREYGARVRRPYRDQWKRIVEELSTLPGPWLDPVMLTQLHAMLPREAGRP</sequence>
<dbReference type="InterPro" id="IPR027417">
    <property type="entry name" value="P-loop_NTPase"/>
</dbReference>